<evidence type="ECO:0000256" key="5">
    <source>
        <dbReference type="ARBA" id="ARBA00029468"/>
    </source>
</evidence>
<dbReference type="Proteomes" id="UP000193642">
    <property type="component" value="Unassembled WGS sequence"/>
</dbReference>
<comment type="similarity">
    <text evidence="5">Belongs to the CFAP91 family.</text>
</comment>
<dbReference type="InterPro" id="IPR026720">
    <property type="entry name" value="CFAP91"/>
</dbReference>
<feature type="region of interest" description="Disordered" evidence="7">
    <location>
        <begin position="484"/>
        <end position="516"/>
    </location>
</feature>
<comment type="subcellular location">
    <subcellularLocation>
        <location evidence="1">Cytoplasm</location>
        <location evidence="1">Cytoskeleton</location>
        <location evidence="1">Cilium axoneme</location>
    </subcellularLocation>
</comment>
<dbReference type="GO" id="GO:0005930">
    <property type="term" value="C:axoneme"/>
    <property type="evidence" value="ECO:0007669"/>
    <property type="project" value="UniProtKB-SubCell"/>
</dbReference>
<keyword evidence="3" id="KW-0206">Cytoskeleton</keyword>
<gene>
    <name evidence="9" type="ORF">BCR33DRAFT_830927</name>
</gene>
<evidence type="ECO:0000256" key="1">
    <source>
        <dbReference type="ARBA" id="ARBA00004430"/>
    </source>
</evidence>
<evidence type="ECO:0000256" key="3">
    <source>
        <dbReference type="ARBA" id="ARBA00023212"/>
    </source>
</evidence>
<evidence type="ECO:0000256" key="2">
    <source>
        <dbReference type="ARBA" id="ARBA00022490"/>
    </source>
</evidence>
<sequence length="707" mass="82114">MSKISRPYDYLYDGNYTVSSYNDHVKALIKSQTHDVIINPVYENMFSALRHFPPSHYQLRAHQLPENLGNDRTMHRGDPQVVGMNRYKYFRRPIIPYQPSLGGQVVYARKPAPAVEVVVERPVTPPTRTVGMQTVYRESEAQTDPYSPEYTLKPGQLPPELLALATLSYGMGLPVGMVELEMIERARIKRAWEAMLPQVVDKETFERRLRMMEEMELKEWQEREDEIKRLQEARLEILTKVISKREKDNEQLNNEKVERIWQKKLQEREAMLDRIESKRVKALRKLTEKRSKVGNKIERRDIIADYANYGSKVYAPKARDGLFFDDMHSTLKLEIGELETYNGLATLENTFQSKVMNDRISLPKPNKGRLNPAARKEMHLQEQLKLMDQKLKERKQAVKAEEKPLRFQQRNEKPPLRPPTPKIKEPYPEDEDMDVAAILLQKLIRGRISQNLMYQGKERRLQLINELRTRHTIKRAIEIKGAKLNGQGGDADKKSPEDLEKEKGGQARKLKSRGFAKDGGIGSDELLEDDVEFVEGEEFEIPVDDLNSQEWLEKLFESGVQAEFVGKTLDFLSKELVRLREERRISAMVRLAERTRQMREADETQTRDVELARRKVEDEVFRKVMRINQETVDSYLEDIVAGSIDNTASLQAKSHVKEYAEKIAETGQESDPNTIVADLVMSFLVPEVEREYIRNQSKSIHSFNSQF</sequence>
<evidence type="ECO:0000259" key="8">
    <source>
        <dbReference type="Pfam" id="PF14738"/>
    </source>
</evidence>
<feature type="compositionally biased region" description="Basic and acidic residues" evidence="7">
    <location>
        <begin position="490"/>
        <end position="505"/>
    </location>
</feature>
<evidence type="ECO:0000313" key="9">
    <source>
        <dbReference type="EMBL" id="ORY52098.1"/>
    </source>
</evidence>
<feature type="domain" description="CFAP91" evidence="8">
    <location>
        <begin position="132"/>
        <end position="285"/>
    </location>
</feature>
<name>A0A1Y2CYK8_9FUNG</name>
<reference evidence="9 10" key="1">
    <citation type="submission" date="2016-07" db="EMBL/GenBank/DDBJ databases">
        <title>Pervasive Adenine N6-methylation of Active Genes in Fungi.</title>
        <authorList>
            <consortium name="DOE Joint Genome Institute"/>
            <person name="Mondo S.J."/>
            <person name="Dannebaum R.O."/>
            <person name="Kuo R.C."/>
            <person name="Labutti K."/>
            <person name="Haridas S."/>
            <person name="Kuo A."/>
            <person name="Salamov A."/>
            <person name="Ahrendt S.R."/>
            <person name="Lipzen A."/>
            <person name="Sullivan W."/>
            <person name="Andreopoulos W.B."/>
            <person name="Clum A."/>
            <person name="Lindquist E."/>
            <person name="Daum C."/>
            <person name="Ramamoorthy G.K."/>
            <person name="Gryganskyi A."/>
            <person name="Culley D."/>
            <person name="Magnuson J.K."/>
            <person name="James T.Y."/>
            <person name="O'Malley M.A."/>
            <person name="Stajich J.E."/>
            <person name="Spatafora J.W."/>
            <person name="Visel A."/>
            <person name="Grigoriev I.V."/>
        </authorList>
    </citation>
    <scope>NUCLEOTIDE SEQUENCE [LARGE SCALE GENOMIC DNA]</scope>
    <source>
        <strain evidence="9 10">JEL800</strain>
    </source>
</reference>
<dbReference type="STRING" id="329046.A0A1Y2CYK8"/>
<keyword evidence="10" id="KW-1185">Reference proteome</keyword>
<organism evidence="9 10">
    <name type="scientific">Rhizoclosmatium globosum</name>
    <dbReference type="NCBI Taxonomy" id="329046"/>
    <lineage>
        <taxon>Eukaryota</taxon>
        <taxon>Fungi</taxon>
        <taxon>Fungi incertae sedis</taxon>
        <taxon>Chytridiomycota</taxon>
        <taxon>Chytridiomycota incertae sedis</taxon>
        <taxon>Chytridiomycetes</taxon>
        <taxon>Chytridiales</taxon>
        <taxon>Chytriomycetaceae</taxon>
        <taxon>Rhizoclosmatium</taxon>
    </lineage>
</organism>
<dbReference type="AlphaFoldDB" id="A0A1Y2CYK8"/>
<accession>A0A1Y2CYK8</accession>
<keyword evidence="2" id="KW-0963">Cytoplasm</keyword>
<evidence type="ECO:0000256" key="6">
    <source>
        <dbReference type="ARBA" id="ARBA00029555"/>
    </source>
</evidence>
<evidence type="ECO:0000256" key="4">
    <source>
        <dbReference type="ARBA" id="ARBA00023273"/>
    </source>
</evidence>
<dbReference type="InterPro" id="IPR032840">
    <property type="entry name" value="CFAP91_dom"/>
</dbReference>
<protein>
    <recommendedName>
        <fullName evidence="6">Cilia- and flagella-associated protein 91</fullName>
    </recommendedName>
</protein>
<proteinExistence type="inferred from homology"/>
<keyword evidence="4" id="KW-0966">Cell projection</keyword>
<evidence type="ECO:0000256" key="7">
    <source>
        <dbReference type="SAM" id="MobiDB-lite"/>
    </source>
</evidence>
<evidence type="ECO:0000313" key="10">
    <source>
        <dbReference type="Proteomes" id="UP000193642"/>
    </source>
</evidence>
<dbReference type="OrthoDB" id="567787at2759"/>
<comment type="caution">
    <text evidence="9">The sequence shown here is derived from an EMBL/GenBank/DDBJ whole genome shotgun (WGS) entry which is preliminary data.</text>
</comment>
<dbReference type="PANTHER" id="PTHR22455:SF10">
    <property type="entry name" value="CILIA- AND FLAGELLA-ASSOCIATED PROTEIN 91"/>
    <property type="match status" value="1"/>
</dbReference>
<dbReference type="EMBL" id="MCGO01000004">
    <property type="protein sequence ID" value="ORY52098.1"/>
    <property type="molecule type" value="Genomic_DNA"/>
</dbReference>
<dbReference type="PANTHER" id="PTHR22455">
    <property type="entry name" value="CILIA- AND FLAGELLA-ASSOCIATED PROTEIN 91"/>
    <property type="match status" value="1"/>
</dbReference>
<feature type="compositionally biased region" description="Basic and acidic residues" evidence="7">
    <location>
        <begin position="394"/>
        <end position="415"/>
    </location>
</feature>
<feature type="region of interest" description="Disordered" evidence="7">
    <location>
        <begin position="394"/>
        <end position="428"/>
    </location>
</feature>
<dbReference type="Pfam" id="PF14738">
    <property type="entry name" value="CFAP91"/>
    <property type="match status" value="1"/>
</dbReference>